<dbReference type="Gene3D" id="4.10.240.10">
    <property type="entry name" value="Zn(2)-C6 fungal-type DNA-binding domain"/>
    <property type="match status" value="1"/>
</dbReference>
<dbReference type="SMART" id="SM00066">
    <property type="entry name" value="GAL4"/>
    <property type="match status" value="1"/>
</dbReference>
<organism evidence="7">
    <name type="scientific">Lichtheimia ramosa</name>
    <dbReference type="NCBI Taxonomy" id="688394"/>
    <lineage>
        <taxon>Eukaryota</taxon>
        <taxon>Fungi</taxon>
        <taxon>Fungi incertae sedis</taxon>
        <taxon>Mucoromycota</taxon>
        <taxon>Mucoromycotina</taxon>
        <taxon>Mucoromycetes</taxon>
        <taxon>Mucorales</taxon>
        <taxon>Lichtheimiaceae</taxon>
        <taxon>Lichtheimia</taxon>
    </lineage>
</organism>
<dbReference type="InterPro" id="IPR050987">
    <property type="entry name" value="AtrR-like"/>
</dbReference>
<keyword evidence="4" id="KW-0539">Nucleus</keyword>
<protein>
    <recommendedName>
        <fullName evidence="6">Zn(2)-C6 fungal-type domain-containing protein</fullName>
    </recommendedName>
</protein>
<feature type="region of interest" description="Disordered" evidence="5">
    <location>
        <begin position="1"/>
        <end position="36"/>
    </location>
</feature>
<proteinExistence type="predicted"/>
<dbReference type="PANTHER" id="PTHR46910:SF3">
    <property type="entry name" value="HALOTOLERANCE PROTEIN 9-RELATED"/>
    <property type="match status" value="1"/>
</dbReference>
<evidence type="ECO:0000256" key="1">
    <source>
        <dbReference type="ARBA" id="ARBA00004123"/>
    </source>
</evidence>
<dbReference type="PROSITE" id="PS00463">
    <property type="entry name" value="ZN2_CY6_FUNGAL_1"/>
    <property type="match status" value="1"/>
</dbReference>
<dbReference type="AlphaFoldDB" id="A0A077X2A3"/>
<evidence type="ECO:0000313" key="7">
    <source>
        <dbReference type="EMBL" id="CDS13157.1"/>
    </source>
</evidence>
<dbReference type="InterPro" id="IPR036864">
    <property type="entry name" value="Zn2-C6_fun-type_DNA-bd_sf"/>
</dbReference>
<dbReference type="GO" id="GO:0008270">
    <property type="term" value="F:zinc ion binding"/>
    <property type="evidence" value="ECO:0007669"/>
    <property type="project" value="InterPro"/>
</dbReference>
<comment type="subcellular location">
    <subcellularLocation>
        <location evidence="1">Nucleus</location>
    </subcellularLocation>
</comment>
<feature type="compositionally biased region" description="Polar residues" evidence="5">
    <location>
        <begin position="181"/>
        <end position="191"/>
    </location>
</feature>
<evidence type="ECO:0000256" key="4">
    <source>
        <dbReference type="ARBA" id="ARBA00023242"/>
    </source>
</evidence>
<evidence type="ECO:0000256" key="3">
    <source>
        <dbReference type="ARBA" id="ARBA00023125"/>
    </source>
</evidence>
<feature type="compositionally biased region" description="Low complexity" evidence="5">
    <location>
        <begin position="218"/>
        <end position="231"/>
    </location>
</feature>
<name>A0A077X2A3_9FUNG</name>
<dbReference type="PANTHER" id="PTHR46910">
    <property type="entry name" value="TRANSCRIPTION FACTOR PDR1"/>
    <property type="match status" value="1"/>
</dbReference>
<dbReference type="GO" id="GO:0000981">
    <property type="term" value="F:DNA-binding transcription factor activity, RNA polymerase II-specific"/>
    <property type="evidence" value="ECO:0007669"/>
    <property type="project" value="InterPro"/>
</dbReference>
<dbReference type="SUPFAM" id="SSF57701">
    <property type="entry name" value="Zn2/Cys6 DNA-binding domain"/>
    <property type="match status" value="1"/>
</dbReference>
<feature type="compositionally biased region" description="Basic residues" evidence="5">
    <location>
        <begin position="24"/>
        <end position="36"/>
    </location>
</feature>
<dbReference type="InterPro" id="IPR001138">
    <property type="entry name" value="Zn2Cys6_DnaBD"/>
</dbReference>
<gene>
    <name evidence="7" type="ORF">LRAMOSA05335</name>
</gene>
<feature type="region of interest" description="Disordered" evidence="5">
    <location>
        <begin position="111"/>
        <end position="252"/>
    </location>
</feature>
<dbReference type="GO" id="GO:0005634">
    <property type="term" value="C:nucleus"/>
    <property type="evidence" value="ECO:0007669"/>
    <property type="project" value="UniProtKB-SubCell"/>
</dbReference>
<accession>A0A077X2A3</accession>
<evidence type="ECO:0000259" key="6">
    <source>
        <dbReference type="PROSITE" id="PS50048"/>
    </source>
</evidence>
<feature type="domain" description="Zn(2)-C6 fungal-type" evidence="6">
    <location>
        <begin position="42"/>
        <end position="71"/>
    </location>
</feature>
<dbReference type="EMBL" id="LK023379">
    <property type="protein sequence ID" value="CDS13157.1"/>
    <property type="molecule type" value="Genomic_DNA"/>
</dbReference>
<dbReference type="OrthoDB" id="3362851at2759"/>
<reference evidence="7" key="1">
    <citation type="journal article" date="2014" name="Genome Announc.">
        <title>De novo whole-genome sequence and genome annotation of Lichtheimia ramosa.</title>
        <authorList>
            <person name="Linde J."/>
            <person name="Schwartze V."/>
            <person name="Binder U."/>
            <person name="Lass-Florl C."/>
            <person name="Voigt K."/>
            <person name="Horn F."/>
        </authorList>
    </citation>
    <scope>NUCLEOTIDE SEQUENCE</scope>
    <source>
        <strain evidence="7">JMRC FSU:6197</strain>
    </source>
</reference>
<keyword evidence="2" id="KW-0479">Metal-binding</keyword>
<dbReference type="PROSITE" id="PS50048">
    <property type="entry name" value="ZN2_CY6_FUNGAL_2"/>
    <property type="match status" value="1"/>
</dbReference>
<dbReference type="Pfam" id="PF00172">
    <property type="entry name" value="Zn_clus"/>
    <property type="match status" value="1"/>
</dbReference>
<dbReference type="GO" id="GO:0003677">
    <property type="term" value="F:DNA binding"/>
    <property type="evidence" value="ECO:0007669"/>
    <property type="project" value="UniProtKB-KW"/>
</dbReference>
<dbReference type="CDD" id="cd00067">
    <property type="entry name" value="GAL4"/>
    <property type="match status" value="1"/>
</dbReference>
<keyword evidence="3" id="KW-0238">DNA-binding</keyword>
<feature type="compositionally biased region" description="Low complexity" evidence="5">
    <location>
        <begin position="147"/>
        <end position="175"/>
    </location>
</feature>
<sequence>MPGDDQQQHAPPSLPHQTVDPNQHHHHQQQQPRKKRAKIVSACGECRRKKTKCNGEQPCRSCEKSGVACIYPSATQHQDDKRSHFNKAALESIEERLKTIENMLRMILQSSQNSPPDLDPAMVDHFLNNTTGTGGGSTPVVASATITQQPSASSSNSSNSLTSSPPNSLQQPSSSYAHPPSIQQQRISNRLPSIHDLSAFPPGYHPHEHPEMEPAFPSNSTAHYHSASSTAPQSPDAEQEYGAFQPVKKRKR</sequence>
<evidence type="ECO:0000256" key="5">
    <source>
        <dbReference type="SAM" id="MobiDB-lite"/>
    </source>
</evidence>
<evidence type="ECO:0000256" key="2">
    <source>
        <dbReference type="ARBA" id="ARBA00022723"/>
    </source>
</evidence>